<protein>
    <submittedName>
        <fullName evidence="2">Uncharacterized protein</fullName>
    </submittedName>
</protein>
<accession>A0A9W8YL79</accession>
<gene>
    <name evidence="2" type="ORF">N0V93_009843</name>
</gene>
<dbReference type="AlphaFoldDB" id="A0A9W8YL79"/>
<feature type="region of interest" description="Disordered" evidence="1">
    <location>
        <begin position="229"/>
        <end position="286"/>
    </location>
</feature>
<dbReference type="EMBL" id="JAPEVB010000007">
    <property type="protein sequence ID" value="KAJ4385415.1"/>
    <property type="molecule type" value="Genomic_DNA"/>
</dbReference>
<name>A0A9W8YL79_9PEZI</name>
<evidence type="ECO:0000313" key="3">
    <source>
        <dbReference type="Proteomes" id="UP001140453"/>
    </source>
</evidence>
<proteinExistence type="predicted"/>
<reference evidence="2" key="1">
    <citation type="submission" date="2022-10" db="EMBL/GenBank/DDBJ databases">
        <title>Tapping the CABI collections for fungal endophytes: first genome assemblies for Collariella, Neodidymelliopsis, Ascochyta clinopodiicola, Didymella pomorum, Didymosphaeria variabile, Neocosmospora piperis and Neocucurbitaria cava.</title>
        <authorList>
            <person name="Hill R."/>
        </authorList>
    </citation>
    <scope>NUCLEOTIDE SEQUENCE</scope>
    <source>
        <strain evidence="2">IMI 355082</strain>
    </source>
</reference>
<dbReference type="OrthoDB" id="4751700at2759"/>
<dbReference type="Proteomes" id="UP001140453">
    <property type="component" value="Unassembled WGS sequence"/>
</dbReference>
<keyword evidence="3" id="KW-1185">Reference proteome</keyword>
<feature type="compositionally biased region" description="Basic and acidic residues" evidence="1">
    <location>
        <begin position="229"/>
        <end position="245"/>
    </location>
</feature>
<evidence type="ECO:0000313" key="2">
    <source>
        <dbReference type="EMBL" id="KAJ4385415.1"/>
    </source>
</evidence>
<sequence>MSSEDLWPQGYFDASLLDLYDPNFEHIPDDGSFFDEYSPENAQTDLDQDHDHLRADQLLVEDVKQALKEPFPVEGTSYSLHCQSESDFKSKFEAYLTLHDQERELGVADDFPADEATQQQLVGELVAAMVYLGDDCVDRDSKTPVKRIMKLAPLEFDFMAWKVLLECRDIQNGTLSMPGWRSDWEIQSFESFQSRFNSVKEALRRRKSMVASCFDYTFCKRLLANPSKEEKTKKSNKDVNNKRAGDLSLAKMMKAGRQVESRHKKKQVARALRTSSMEEPGGNGDE</sequence>
<evidence type="ECO:0000256" key="1">
    <source>
        <dbReference type="SAM" id="MobiDB-lite"/>
    </source>
</evidence>
<organism evidence="2 3">
    <name type="scientific">Gnomoniopsis smithogilvyi</name>
    <dbReference type="NCBI Taxonomy" id="1191159"/>
    <lineage>
        <taxon>Eukaryota</taxon>
        <taxon>Fungi</taxon>
        <taxon>Dikarya</taxon>
        <taxon>Ascomycota</taxon>
        <taxon>Pezizomycotina</taxon>
        <taxon>Sordariomycetes</taxon>
        <taxon>Sordariomycetidae</taxon>
        <taxon>Diaporthales</taxon>
        <taxon>Gnomoniaceae</taxon>
        <taxon>Gnomoniopsis</taxon>
    </lineage>
</organism>
<comment type="caution">
    <text evidence="2">The sequence shown here is derived from an EMBL/GenBank/DDBJ whole genome shotgun (WGS) entry which is preliminary data.</text>
</comment>